<dbReference type="InterPro" id="IPR001199">
    <property type="entry name" value="Cyt_B5-like_heme/steroid-bd"/>
</dbReference>
<dbReference type="Proteomes" id="UP000250140">
    <property type="component" value="Unassembled WGS sequence"/>
</dbReference>
<feature type="compositionally biased region" description="Polar residues" evidence="5">
    <location>
        <begin position="137"/>
        <end position="169"/>
    </location>
</feature>
<keyword evidence="6" id="KW-0732">Signal</keyword>
<evidence type="ECO:0000256" key="4">
    <source>
        <dbReference type="RuleBase" id="RU362121"/>
    </source>
</evidence>
<evidence type="ECO:0000256" key="1">
    <source>
        <dbReference type="ARBA" id="ARBA00022617"/>
    </source>
</evidence>
<dbReference type="PANTHER" id="PTHR46237">
    <property type="entry name" value="CYTOCHROME B5 REDUCTASE 4 FAMILY MEMBER"/>
    <property type="match status" value="1"/>
</dbReference>
<dbReference type="InterPro" id="IPR051872">
    <property type="entry name" value="Cytochrome_b5/Flavoprotein_Rdt"/>
</dbReference>
<reference evidence="8 9" key="1">
    <citation type="journal article" date="2016" name="Nat. Commun.">
        <title>Ectomycorrhizal ecology is imprinted in the genome of the dominant symbiotic fungus Cenococcum geophilum.</title>
        <authorList>
            <consortium name="DOE Joint Genome Institute"/>
            <person name="Peter M."/>
            <person name="Kohler A."/>
            <person name="Ohm R.A."/>
            <person name="Kuo A."/>
            <person name="Krutzmann J."/>
            <person name="Morin E."/>
            <person name="Arend M."/>
            <person name="Barry K.W."/>
            <person name="Binder M."/>
            <person name="Choi C."/>
            <person name="Clum A."/>
            <person name="Copeland A."/>
            <person name="Grisel N."/>
            <person name="Haridas S."/>
            <person name="Kipfer T."/>
            <person name="LaButti K."/>
            <person name="Lindquist E."/>
            <person name="Lipzen A."/>
            <person name="Maire R."/>
            <person name="Meier B."/>
            <person name="Mihaltcheva S."/>
            <person name="Molinier V."/>
            <person name="Murat C."/>
            <person name="Poggeler S."/>
            <person name="Quandt C.A."/>
            <person name="Sperisen C."/>
            <person name="Tritt A."/>
            <person name="Tisserant E."/>
            <person name="Crous P.W."/>
            <person name="Henrissat B."/>
            <person name="Nehls U."/>
            <person name="Egli S."/>
            <person name="Spatafora J.W."/>
            <person name="Grigoriev I.V."/>
            <person name="Martin F.M."/>
        </authorList>
    </citation>
    <scope>NUCLEOTIDE SEQUENCE [LARGE SCALE GENOMIC DNA]</scope>
    <source>
        <strain evidence="8 9">CBS 207.34</strain>
    </source>
</reference>
<dbReference type="SUPFAM" id="SSF55856">
    <property type="entry name" value="Cytochrome b5-like heme/steroid binding domain"/>
    <property type="match status" value="1"/>
</dbReference>
<keyword evidence="9" id="KW-1185">Reference proteome</keyword>
<evidence type="ECO:0000313" key="8">
    <source>
        <dbReference type="EMBL" id="OCL13683.1"/>
    </source>
</evidence>
<dbReference type="Gene3D" id="3.10.120.10">
    <property type="entry name" value="Cytochrome b5-like heme/steroid binding domain"/>
    <property type="match status" value="1"/>
</dbReference>
<evidence type="ECO:0000313" key="9">
    <source>
        <dbReference type="Proteomes" id="UP000250140"/>
    </source>
</evidence>
<dbReference type="GO" id="GO:0020037">
    <property type="term" value="F:heme binding"/>
    <property type="evidence" value="ECO:0007669"/>
    <property type="project" value="UniProtKB-UniRule"/>
</dbReference>
<proteinExistence type="inferred from homology"/>
<feature type="chain" id="PRO_5034832649" description="Cytochrome b5 heme-binding domain-containing protein" evidence="6">
    <location>
        <begin position="26"/>
        <end position="348"/>
    </location>
</feature>
<feature type="domain" description="Cytochrome b5 heme-binding" evidence="7">
    <location>
        <begin position="254"/>
        <end position="332"/>
    </location>
</feature>
<feature type="signal peptide" evidence="6">
    <location>
        <begin position="1"/>
        <end position="25"/>
    </location>
</feature>
<comment type="similarity">
    <text evidence="4">Belongs to the cytochrome b5 family.</text>
</comment>
<sequence>MLIGVSVLVISVSILFYRHPPASWAFWPFAVAPPRGLPSHVKSFRPIYDEQPTEAVAADALQDVVGGSEVDGTLLADEPTILRDLTPDAEIVPSPQTTPKANLVQAESLQSMPSFSLEPHSSSDEDEDDGSAPSFPAVNSAQRAAATTFSMGPPILNTTTNRSLPSDSQLMPPPRLVATNLRALPAPTNSLRIPSTGPLPNRGPALGNGLSRPPAAPIKTPNPRQKVLLTPGHSPLDWANLLKSGTNLSGVSSLIRVTPSQLKYNNGRKGRPAWSSYQGKVYNVTPYLPYHPGGEGELRRAAGKDGGKLFMEVHPWVNWENMLGECLVGITVGENEVSTNMQSLEDMD</sequence>
<dbReference type="FunFam" id="3.10.120.10:FF:000001">
    <property type="entry name" value="Cytochrome b5 reductase 4"/>
    <property type="match status" value="1"/>
</dbReference>
<dbReference type="Pfam" id="PF00173">
    <property type="entry name" value="Cyt-b5"/>
    <property type="match status" value="1"/>
</dbReference>
<keyword evidence="2 4" id="KW-0479">Metal-binding</keyword>
<dbReference type="EMBL" id="KV748683">
    <property type="protein sequence ID" value="OCL13683.1"/>
    <property type="molecule type" value="Genomic_DNA"/>
</dbReference>
<accession>A0A8E2JY10</accession>
<dbReference type="OrthoDB" id="432299at2759"/>
<evidence type="ECO:0000256" key="2">
    <source>
        <dbReference type="ARBA" id="ARBA00022723"/>
    </source>
</evidence>
<dbReference type="AlphaFoldDB" id="A0A8E2JY10"/>
<dbReference type="GO" id="GO:0005737">
    <property type="term" value="C:cytoplasm"/>
    <property type="evidence" value="ECO:0007669"/>
    <property type="project" value="TreeGrafter"/>
</dbReference>
<dbReference type="PROSITE" id="PS50255">
    <property type="entry name" value="CYTOCHROME_B5_2"/>
    <property type="match status" value="1"/>
</dbReference>
<organism evidence="8 9">
    <name type="scientific">Glonium stellatum</name>
    <dbReference type="NCBI Taxonomy" id="574774"/>
    <lineage>
        <taxon>Eukaryota</taxon>
        <taxon>Fungi</taxon>
        <taxon>Dikarya</taxon>
        <taxon>Ascomycota</taxon>
        <taxon>Pezizomycotina</taxon>
        <taxon>Dothideomycetes</taxon>
        <taxon>Pleosporomycetidae</taxon>
        <taxon>Gloniales</taxon>
        <taxon>Gloniaceae</taxon>
        <taxon>Glonium</taxon>
    </lineage>
</organism>
<feature type="region of interest" description="Disordered" evidence="5">
    <location>
        <begin position="113"/>
        <end position="173"/>
    </location>
</feature>
<name>A0A8E2JY10_9PEZI</name>
<keyword evidence="1 4" id="KW-0349">Heme</keyword>
<evidence type="ECO:0000256" key="6">
    <source>
        <dbReference type="SAM" id="SignalP"/>
    </source>
</evidence>
<evidence type="ECO:0000256" key="5">
    <source>
        <dbReference type="SAM" id="MobiDB-lite"/>
    </source>
</evidence>
<dbReference type="GO" id="GO:0004128">
    <property type="term" value="F:cytochrome-b5 reductase activity, acting on NAD(P)H"/>
    <property type="evidence" value="ECO:0007669"/>
    <property type="project" value="TreeGrafter"/>
</dbReference>
<feature type="region of interest" description="Disordered" evidence="5">
    <location>
        <begin position="187"/>
        <end position="225"/>
    </location>
</feature>
<evidence type="ECO:0000256" key="3">
    <source>
        <dbReference type="ARBA" id="ARBA00023004"/>
    </source>
</evidence>
<dbReference type="SMART" id="SM01117">
    <property type="entry name" value="Cyt-b5"/>
    <property type="match status" value="1"/>
</dbReference>
<dbReference type="PROSITE" id="PS00191">
    <property type="entry name" value="CYTOCHROME_B5_1"/>
    <property type="match status" value="1"/>
</dbReference>
<dbReference type="InterPro" id="IPR036400">
    <property type="entry name" value="Cyt_B5-like_heme/steroid_sf"/>
</dbReference>
<evidence type="ECO:0000259" key="7">
    <source>
        <dbReference type="PROSITE" id="PS50255"/>
    </source>
</evidence>
<dbReference type="GO" id="GO:0046872">
    <property type="term" value="F:metal ion binding"/>
    <property type="evidence" value="ECO:0007669"/>
    <property type="project" value="UniProtKB-UniRule"/>
</dbReference>
<dbReference type="InterPro" id="IPR018506">
    <property type="entry name" value="Cyt_B5_heme-BS"/>
</dbReference>
<protein>
    <recommendedName>
        <fullName evidence="7">Cytochrome b5 heme-binding domain-containing protein</fullName>
    </recommendedName>
</protein>
<dbReference type="PANTHER" id="PTHR46237:SF1">
    <property type="entry name" value="CYTOCHROME B5 REDUCTASE 4"/>
    <property type="match status" value="1"/>
</dbReference>
<gene>
    <name evidence="8" type="ORF">AOQ84DRAFT_351889</name>
</gene>
<keyword evidence="3 4" id="KW-0408">Iron</keyword>